<name>A0AA37VFB0_9BACT</name>
<protein>
    <recommendedName>
        <fullName evidence="2">Ice-binding protein C-terminal domain-containing protein</fullName>
    </recommendedName>
</protein>
<dbReference type="NCBIfam" id="TIGR02595">
    <property type="entry name" value="PEP_CTERM"/>
    <property type="match status" value="1"/>
</dbReference>
<comment type="caution">
    <text evidence="3">The sequence shown here is derived from an EMBL/GenBank/DDBJ whole genome shotgun (WGS) entry which is preliminary data.</text>
</comment>
<dbReference type="EMBL" id="BRXS01000004">
    <property type="protein sequence ID" value="GLC26579.1"/>
    <property type="molecule type" value="Genomic_DNA"/>
</dbReference>
<gene>
    <name evidence="3" type="ORF">rosag_30920</name>
</gene>
<proteinExistence type="predicted"/>
<feature type="domain" description="Ice-binding protein C-terminal" evidence="2">
    <location>
        <begin position="219"/>
        <end position="243"/>
    </location>
</feature>
<reference evidence="3" key="1">
    <citation type="submission" date="2022-08" db="EMBL/GenBank/DDBJ databases">
        <title>Draft genome sequencing of Roseisolibacter agri AW1220.</title>
        <authorList>
            <person name="Tobiishi Y."/>
            <person name="Tonouchi A."/>
        </authorList>
    </citation>
    <scope>NUCLEOTIDE SEQUENCE</scope>
    <source>
        <strain evidence="3">AW1220</strain>
    </source>
</reference>
<accession>A0AA37VFB0</accession>
<evidence type="ECO:0000313" key="3">
    <source>
        <dbReference type="EMBL" id="GLC26579.1"/>
    </source>
</evidence>
<sequence>MRSSRPRILHVPTALLLLLAGVPARAQLIDTGTPPTVANWPIFPFGRASDVSYASLGQSFTVPSGTTFTQLNEFDFWLRDNTITGTTPFYAYLFGWDPATRMTGGSYLFRSTAQSYTGAATPTEFSFVTGGINLTAGQTYLAVLSSVEFPDAPVVLRPGATQTTSWPNDTYAGGSSFVRNGPSGLATLTGGPWSLAGGTGTDLAFRATFAAPGGGGTSTVPEPSSAALLAAGLLGVVAVARRRRTR</sequence>
<feature type="signal peptide" evidence="1">
    <location>
        <begin position="1"/>
        <end position="26"/>
    </location>
</feature>
<organism evidence="3 4">
    <name type="scientific">Roseisolibacter agri</name>
    <dbReference type="NCBI Taxonomy" id="2014610"/>
    <lineage>
        <taxon>Bacteria</taxon>
        <taxon>Pseudomonadati</taxon>
        <taxon>Gemmatimonadota</taxon>
        <taxon>Gemmatimonadia</taxon>
        <taxon>Gemmatimonadales</taxon>
        <taxon>Gemmatimonadaceae</taxon>
        <taxon>Roseisolibacter</taxon>
    </lineage>
</organism>
<evidence type="ECO:0000313" key="4">
    <source>
        <dbReference type="Proteomes" id="UP001161325"/>
    </source>
</evidence>
<dbReference type="Pfam" id="PF07589">
    <property type="entry name" value="PEP-CTERM"/>
    <property type="match status" value="1"/>
</dbReference>
<evidence type="ECO:0000256" key="1">
    <source>
        <dbReference type="SAM" id="SignalP"/>
    </source>
</evidence>
<keyword evidence="1" id="KW-0732">Signal</keyword>
<keyword evidence="4" id="KW-1185">Reference proteome</keyword>
<dbReference type="InterPro" id="IPR013424">
    <property type="entry name" value="Ice-binding_C"/>
</dbReference>
<dbReference type="Proteomes" id="UP001161325">
    <property type="component" value="Unassembled WGS sequence"/>
</dbReference>
<evidence type="ECO:0000259" key="2">
    <source>
        <dbReference type="Pfam" id="PF07589"/>
    </source>
</evidence>
<dbReference type="RefSeq" id="WP_284351029.1">
    <property type="nucleotide sequence ID" value="NZ_BRXS01000004.1"/>
</dbReference>
<dbReference type="AlphaFoldDB" id="A0AA37VFB0"/>
<feature type="chain" id="PRO_5041432115" description="Ice-binding protein C-terminal domain-containing protein" evidence="1">
    <location>
        <begin position="27"/>
        <end position="246"/>
    </location>
</feature>